<dbReference type="Proteomes" id="UP000194639">
    <property type="component" value="Unassembled WGS sequence"/>
</dbReference>
<dbReference type="InterPro" id="IPR014710">
    <property type="entry name" value="RmlC-like_jellyroll"/>
</dbReference>
<dbReference type="Pfam" id="PF17954">
    <property type="entry name" value="Pirin_C_2"/>
    <property type="match status" value="1"/>
</dbReference>
<dbReference type="PANTHER" id="PTHR43212">
    <property type="entry name" value="QUERCETIN 2,3-DIOXYGENASE"/>
    <property type="match status" value="1"/>
</dbReference>
<comment type="caution">
    <text evidence="2">The sequence shown here is derived from an EMBL/GenBank/DDBJ whole genome shotgun (WGS) entry which is preliminary data.</text>
</comment>
<dbReference type="InterPro" id="IPR012093">
    <property type="entry name" value="Pirin"/>
</dbReference>
<dbReference type="EMBL" id="JOMO01000014">
    <property type="protein sequence ID" value="OUI83423.1"/>
    <property type="molecule type" value="Genomic_DNA"/>
</dbReference>
<evidence type="ECO:0000313" key="3">
    <source>
        <dbReference type="Proteomes" id="UP000194639"/>
    </source>
</evidence>
<dbReference type="SUPFAM" id="SSF51182">
    <property type="entry name" value="RmlC-like cupins"/>
    <property type="match status" value="1"/>
</dbReference>
<accession>A0A252A3U2</accession>
<dbReference type="Gene3D" id="2.60.120.10">
    <property type="entry name" value="Jelly Rolls"/>
    <property type="match status" value="2"/>
</dbReference>
<proteinExistence type="predicted"/>
<organism evidence="2 3">
    <name type="scientific">Acetobacter orientalis</name>
    <dbReference type="NCBI Taxonomy" id="146474"/>
    <lineage>
        <taxon>Bacteria</taxon>
        <taxon>Pseudomonadati</taxon>
        <taxon>Pseudomonadota</taxon>
        <taxon>Alphaproteobacteria</taxon>
        <taxon>Acetobacterales</taxon>
        <taxon>Acetobacteraceae</taxon>
        <taxon>Acetobacter</taxon>
    </lineage>
</organism>
<protein>
    <submittedName>
        <fullName evidence="2">Pirin</fullName>
    </submittedName>
</protein>
<sequence>MIDVKLANTWGVAQVGPVTVRCHFAFADVCHAGLKQGGHLRALNAVQLAAKQTYELGPEAAVDIVTWVHSGSLTAQMNGFDAQTLVLQGLHLASTGSGCSRITWQSGTEGAAFYQIWLLADVASTTPEQETRPAQLALEDGGFRILASGFPEDDPEEGAEIEDGAPVTLCARARVLHAILPEGEGAAYCTTPQRMLLLLVVEGVVTLGQIMLHAGDTATLREQTDLTVIAQSTATVLLIDVAEL</sequence>
<dbReference type="InterPro" id="IPR041602">
    <property type="entry name" value="Quercetinase_C"/>
</dbReference>
<name>A0A252A3U2_9PROT</name>
<dbReference type="RefSeq" id="WP_086552023.1">
    <property type="nucleotide sequence ID" value="NZ_JOMO01000014.1"/>
</dbReference>
<evidence type="ECO:0000259" key="1">
    <source>
        <dbReference type="Pfam" id="PF17954"/>
    </source>
</evidence>
<reference evidence="2 3" key="1">
    <citation type="submission" date="2014-06" db="EMBL/GenBank/DDBJ databases">
        <authorList>
            <person name="Ju J."/>
            <person name="Zhang J."/>
        </authorList>
    </citation>
    <scope>NUCLEOTIDE SEQUENCE [LARGE SCALE GENOMIC DNA]</scope>
    <source>
        <strain evidence="2">DmW_045</strain>
    </source>
</reference>
<dbReference type="InterPro" id="IPR011051">
    <property type="entry name" value="RmlC_Cupin_sf"/>
</dbReference>
<dbReference type="PANTHER" id="PTHR43212:SF3">
    <property type="entry name" value="QUERCETIN 2,3-DIOXYGENASE"/>
    <property type="match status" value="1"/>
</dbReference>
<dbReference type="AlphaFoldDB" id="A0A252A3U2"/>
<feature type="domain" description="Quercetin 2,3-dioxygenase C-terminal cupin" evidence="1">
    <location>
        <begin position="165"/>
        <end position="241"/>
    </location>
</feature>
<evidence type="ECO:0000313" key="2">
    <source>
        <dbReference type="EMBL" id="OUI83423.1"/>
    </source>
</evidence>
<gene>
    <name evidence="2" type="ORF">HK12_02340</name>
</gene>